<dbReference type="InterPro" id="IPR009061">
    <property type="entry name" value="DNA-bd_dom_put_sf"/>
</dbReference>
<feature type="domain" description="HTH merR-type" evidence="6">
    <location>
        <begin position="7"/>
        <end position="75"/>
    </location>
</feature>
<dbReference type="InterPro" id="IPR047057">
    <property type="entry name" value="MerR_fam"/>
</dbReference>
<evidence type="ECO:0000256" key="3">
    <source>
        <dbReference type="ARBA" id="ARBA00023125"/>
    </source>
</evidence>
<dbReference type="SMART" id="SM00422">
    <property type="entry name" value="HTH_MERR"/>
    <property type="match status" value="1"/>
</dbReference>
<dbReference type="PROSITE" id="PS50937">
    <property type="entry name" value="HTH_MERR_2"/>
    <property type="match status" value="1"/>
</dbReference>
<evidence type="ECO:0000256" key="2">
    <source>
        <dbReference type="ARBA" id="ARBA00023015"/>
    </source>
</evidence>
<dbReference type="OrthoDB" id="9811174at2"/>
<dbReference type="SUPFAM" id="SSF46955">
    <property type="entry name" value="Putative DNA-binding domain"/>
    <property type="match status" value="1"/>
</dbReference>
<dbReference type="InterPro" id="IPR000551">
    <property type="entry name" value="MerR-type_HTH_dom"/>
</dbReference>
<sequence>MLETDKEYTISEVSETTGYPPHVLRYYEKEFVLDIPRNESNHRYYTYKEIELFQYIKSLQEKGFSNKQIKLIIKTPQMMMSDQDETAITSIVPNKSFDVANIDTTEISKEISGNVQQLLLEELVPILKNGNEHSINTINELKEEIIMLRNEINSKERDVLICENAKLKMKVKEKSYEVAELKEKINRRENSESNFFKRIFKFGKNE</sequence>
<dbReference type="AlphaFoldDB" id="A0A410QCQ9"/>
<evidence type="ECO:0000256" key="4">
    <source>
        <dbReference type="ARBA" id="ARBA00023163"/>
    </source>
</evidence>
<keyword evidence="5" id="KW-0175">Coiled coil</keyword>
<evidence type="ECO:0000313" key="7">
    <source>
        <dbReference type="EMBL" id="QAT61709.1"/>
    </source>
</evidence>
<dbReference type="GO" id="GO:0003677">
    <property type="term" value="F:DNA binding"/>
    <property type="evidence" value="ECO:0007669"/>
    <property type="project" value="UniProtKB-KW"/>
</dbReference>
<dbReference type="Gene3D" id="1.10.1660.10">
    <property type="match status" value="1"/>
</dbReference>
<dbReference type="EMBL" id="CP035282">
    <property type="protein sequence ID" value="QAT61709.1"/>
    <property type="molecule type" value="Genomic_DNA"/>
</dbReference>
<dbReference type="GO" id="GO:0003700">
    <property type="term" value="F:DNA-binding transcription factor activity"/>
    <property type="evidence" value="ECO:0007669"/>
    <property type="project" value="InterPro"/>
</dbReference>
<gene>
    <name evidence="7" type="ORF">EQM13_08970</name>
</gene>
<organism evidence="7 8">
    <name type="scientific">Acidilutibacter cellobiosedens</name>
    <dbReference type="NCBI Taxonomy" id="2507161"/>
    <lineage>
        <taxon>Bacteria</taxon>
        <taxon>Bacillati</taxon>
        <taxon>Bacillota</taxon>
        <taxon>Tissierellia</taxon>
        <taxon>Tissierellales</taxon>
        <taxon>Acidilutibacteraceae</taxon>
        <taxon>Acidilutibacter</taxon>
    </lineage>
</organism>
<evidence type="ECO:0000313" key="8">
    <source>
        <dbReference type="Proteomes" id="UP000287969"/>
    </source>
</evidence>
<proteinExistence type="predicted"/>
<dbReference type="CDD" id="cd04764">
    <property type="entry name" value="HTH_MlrA-like_sg1"/>
    <property type="match status" value="1"/>
</dbReference>
<dbReference type="PANTHER" id="PTHR30204:SF69">
    <property type="entry name" value="MERR-FAMILY TRANSCRIPTIONAL REGULATOR"/>
    <property type="match status" value="1"/>
</dbReference>
<evidence type="ECO:0000256" key="5">
    <source>
        <dbReference type="SAM" id="Coils"/>
    </source>
</evidence>
<keyword evidence="8" id="KW-1185">Reference proteome</keyword>
<keyword evidence="1" id="KW-0678">Repressor</keyword>
<dbReference type="KEGG" id="spoa:EQM13_08970"/>
<keyword evidence="3" id="KW-0238">DNA-binding</keyword>
<evidence type="ECO:0000259" key="6">
    <source>
        <dbReference type="PROSITE" id="PS50937"/>
    </source>
</evidence>
<name>A0A410QCQ9_9FIRM</name>
<evidence type="ECO:0000256" key="1">
    <source>
        <dbReference type="ARBA" id="ARBA00022491"/>
    </source>
</evidence>
<dbReference type="Proteomes" id="UP000287969">
    <property type="component" value="Chromosome"/>
</dbReference>
<feature type="coiled-coil region" evidence="5">
    <location>
        <begin position="131"/>
        <end position="191"/>
    </location>
</feature>
<accession>A0A410QCQ9</accession>
<keyword evidence="4" id="KW-0804">Transcription</keyword>
<keyword evidence="2" id="KW-0805">Transcription regulation</keyword>
<dbReference type="Pfam" id="PF13411">
    <property type="entry name" value="MerR_1"/>
    <property type="match status" value="1"/>
</dbReference>
<dbReference type="PANTHER" id="PTHR30204">
    <property type="entry name" value="REDOX-CYCLING DRUG-SENSING TRANSCRIPTIONAL ACTIVATOR SOXR"/>
    <property type="match status" value="1"/>
</dbReference>
<protein>
    <submittedName>
        <fullName evidence="7">MerR family transcriptional regulator</fullName>
    </submittedName>
</protein>
<dbReference type="RefSeq" id="WP_071138670.1">
    <property type="nucleotide sequence ID" value="NZ_CP035282.1"/>
</dbReference>
<reference evidence="8" key="1">
    <citation type="submission" date="2019-01" db="EMBL/GenBank/DDBJ databases">
        <title>Draft genomes of a novel of Sporanaerobacter strains.</title>
        <authorList>
            <person name="Ma S."/>
        </authorList>
    </citation>
    <scope>NUCLEOTIDE SEQUENCE [LARGE SCALE GENOMIC DNA]</scope>
    <source>
        <strain evidence="8">NJN-17</strain>
    </source>
</reference>